<dbReference type="InterPro" id="IPR017900">
    <property type="entry name" value="4Fe4S_Fe_S_CS"/>
</dbReference>
<organism evidence="3 4">
    <name type="scientific">Ancylostoma caninum</name>
    <name type="common">Dog hookworm</name>
    <dbReference type="NCBI Taxonomy" id="29170"/>
    <lineage>
        <taxon>Eukaryota</taxon>
        <taxon>Metazoa</taxon>
        <taxon>Ecdysozoa</taxon>
        <taxon>Nematoda</taxon>
        <taxon>Chromadorea</taxon>
        <taxon>Rhabditida</taxon>
        <taxon>Rhabditina</taxon>
        <taxon>Rhabditomorpha</taxon>
        <taxon>Strongyloidea</taxon>
        <taxon>Ancylostomatidae</taxon>
        <taxon>Ancylostomatinae</taxon>
        <taxon>Ancylostoma</taxon>
    </lineage>
</organism>
<evidence type="ECO:0000313" key="4">
    <source>
        <dbReference type="Proteomes" id="UP000252519"/>
    </source>
</evidence>
<dbReference type="GO" id="GO:0006382">
    <property type="term" value="P:adenosine to inosine editing"/>
    <property type="evidence" value="ECO:0007669"/>
    <property type="project" value="TreeGrafter"/>
</dbReference>
<dbReference type="GO" id="GO:0006396">
    <property type="term" value="P:RNA processing"/>
    <property type="evidence" value="ECO:0007669"/>
    <property type="project" value="InterPro"/>
</dbReference>
<dbReference type="STRING" id="29170.A0A368G5J7"/>
<dbReference type="PANTHER" id="PTHR10910:SF62">
    <property type="entry name" value="AT07585P-RELATED"/>
    <property type="match status" value="1"/>
</dbReference>
<reference evidence="3 4" key="1">
    <citation type="submission" date="2014-10" db="EMBL/GenBank/DDBJ databases">
        <title>Draft genome of the hookworm Ancylostoma caninum.</title>
        <authorList>
            <person name="Mitreva M."/>
        </authorList>
    </citation>
    <scope>NUCLEOTIDE SEQUENCE [LARGE SCALE GENOMIC DNA]</scope>
    <source>
        <strain evidence="3 4">Baltimore</strain>
    </source>
</reference>
<name>A0A368G5J7_ANCCA</name>
<dbReference type="PROSITE" id="PS00198">
    <property type="entry name" value="4FE4S_FER_1"/>
    <property type="match status" value="1"/>
</dbReference>
<dbReference type="EMBL" id="JOJR01000367">
    <property type="protein sequence ID" value="RCN38938.1"/>
    <property type="molecule type" value="Genomic_DNA"/>
</dbReference>
<proteinExistence type="predicted"/>
<dbReference type="Gene3D" id="3.30.70.3270">
    <property type="match status" value="1"/>
</dbReference>
<dbReference type="SUPFAM" id="SSF54862">
    <property type="entry name" value="4Fe-4S ferredoxins"/>
    <property type="match status" value="1"/>
</dbReference>
<evidence type="ECO:0000259" key="1">
    <source>
        <dbReference type="PROSITE" id="PS50141"/>
    </source>
</evidence>
<dbReference type="GO" id="GO:0008251">
    <property type="term" value="F:tRNA-specific adenosine deaminase activity"/>
    <property type="evidence" value="ECO:0007669"/>
    <property type="project" value="TreeGrafter"/>
</dbReference>
<dbReference type="GO" id="GO:0005737">
    <property type="term" value="C:cytoplasm"/>
    <property type="evidence" value="ECO:0007669"/>
    <property type="project" value="TreeGrafter"/>
</dbReference>
<dbReference type="GO" id="GO:0005730">
    <property type="term" value="C:nucleolus"/>
    <property type="evidence" value="ECO:0007669"/>
    <property type="project" value="TreeGrafter"/>
</dbReference>
<dbReference type="PROSITE" id="PS51379">
    <property type="entry name" value="4FE4S_FER_2"/>
    <property type="match status" value="1"/>
</dbReference>
<dbReference type="Proteomes" id="UP000252519">
    <property type="component" value="Unassembled WGS sequence"/>
</dbReference>
<dbReference type="GO" id="GO:0003726">
    <property type="term" value="F:double-stranded RNA adenosine deaminase activity"/>
    <property type="evidence" value="ECO:0007669"/>
    <property type="project" value="TreeGrafter"/>
</dbReference>
<dbReference type="InterPro" id="IPR002466">
    <property type="entry name" value="A_deamin"/>
</dbReference>
<dbReference type="PANTHER" id="PTHR10910">
    <property type="entry name" value="EUKARYOTE SPECIFIC DSRNA BINDING PROTEIN"/>
    <property type="match status" value="1"/>
</dbReference>
<evidence type="ECO:0000313" key="3">
    <source>
        <dbReference type="EMBL" id="RCN38938.1"/>
    </source>
</evidence>
<comment type="caution">
    <text evidence="3">The sequence shown here is derived from an EMBL/GenBank/DDBJ whole genome shotgun (WGS) entry which is preliminary data.</text>
</comment>
<dbReference type="AlphaFoldDB" id="A0A368G5J7"/>
<dbReference type="OrthoDB" id="10268011at2759"/>
<dbReference type="GO" id="GO:0003725">
    <property type="term" value="F:double-stranded RNA binding"/>
    <property type="evidence" value="ECO:0007669"/>
    <property type="project" value="TreeGrafter"/>
</dbReference>
<accession>A0A368G5J7</accession>
<feature type="domain" description="4Fe-4S ferredoxin-type" evidence="2">
    <location>
        <begin position="140"/>
        <end position="168"/>
    </location>
</feature>
<dbReference type="SMART" id="SM00552">
    <property type="entry name" value="ADEAMc"/>
    <property type="match status" value="1"/>
</dbReference>
<dbReference type="PROSITE" id="PS50141">
    <property type="entry name" value="A_DEAMIN_EDITASE"/>
    <property type="match status" value="1"/>
</dbReference>
<dbReference type="InterPro" id="IPR017896">
    <property type="entry name" value="4Fe4S_Fe-S-bd"/>
</dbReference>
<protein>
    <submittedName>
        <fullName evidence="3">4Fe-4S binding domain protein</fullName>
    </submittedName>
</protein>
<sequence>MALKSAGLFTKGLFGRVPKVAVTSGAVQQKRNNYKYVGMIAETDGTFAGDLNRGLHLVFFTELFRGFGVMLGHFFMEPATINYPFEKGPLSSRFSYHPHSIFFIIHAISAAVVRSYRLEENMLYVVTHQGRNAALPVSSVKPSVRHRCIFCGLCQEACPVDAIVEGPNFEFSTETHEELIYNKVKGLPHRTKKVAKMDCFVKGIKVLCDQFSVEIAKSSQDLEFKQDTTFFELLRKHTYSKFYKLSSVRPETILSEKVIASIFLVTRTNQSSRAEIIALATGNKGLRGDYLSLHGCSVNDCHAEVITRRGLLRFLYAQTMLYTKNPAKSIFVKNAKTGKLALRKGLSFHMFVNTAPCGDARVYTLNDTTLVNANEAETNSLLRFKVENGMGTVLGRYPESLVTQTVDGIAGGERLRTMSCSDKMMRWNVLGVQGGLLSLVLDPIYLSSVSVADKADQKRMERALFGRLEDFKPPAPFHLNKHYIGRCQDDANSREATAGSPISVNWNIADDSVEVLRTTYGRIDATDAKEVSRLSKKEMSVLFKKVCDSVGLPVPEGFTYENLKVHCKEYQQAKLALESWLREKKLGMWQSKPDEVSMFTV</sequence>
<keyword evidence="4" id="KW-1185">Reference proteome</keyword>
<dbReference type="Pfam" id="PF02137">
    <property type="entry name" value="A_deamin"/>
    <property type="match status" value="1"/>
</dbReference>
<feature type="domain" description="A to I editase" evidence="1">
    <location>
        <begin position="278"/>
        <end position="599"/>
    </location>
</feature>
<dbReference type="Pfam" id="PF00037">
    <property type="entry name" value="Fer4"/>
    <property type="match status" value="1"/>
</dbReference>
<evidence type="ECO:0000259" key="2">
    <source>
        <dbReference type="PROSITE" id="PS51379"/>
    </source>
</evidence>
<gene>
    <name evidence="3" type="ORF">ANCCAN_15165</name>
</gene>